<accession>A0A098M3P4</accession>
<keyword evidence="3" id="KW-1185">Reference proteome</keyword>
<proteinExistence type="predicted"/>
<organism evidence="2 3">
    <name type="scientific">Paenibacillus wynnii</name>
    <dbReference type="NCBI Taxonomy" id="268407"/>
    <lineage>
        <taxon>Bacteria</taxon>
        <taxon>Bacillati</taxon>
        <taxon>Bacillota</taxon>
        <taxon>Bacilli</taxon>
        <taxon>Bacillales</taxon>
        <taxon>Paenibacillaceae</taxon>
        <taxon>Paenibacillus</taxon>
    </lineage>
</organism>
<dbReference type="InterPro" id="IPR009061">
    <property type="entry name" value="DNA-bd_dom_put_sf"/>
</dbReference>
<feature type="domain" description="Helix-turn-helix" evidence="1">
    <location>
        <begin position="41"/>
        <end position="89"/>
    </location>
</feature>
<dbReference type="eggNOG" id="ENOG503068A">
    <property type="taxonomic scope" value="Bacteria"/>
</dbReference>
<dbReference type="InterPro" id="IPR041657">
    <property type="entry name" value="HTH_17"/>
</dbReference>
<dbReference type="NCBIfam" id="TIGR01764">
    <property type="entry name" value="excise"/>
    <property type="match status" value="1"/>
</dbReference>
<dbReference type="InterPro" id="IPR010093">
    <property type="entry name" value="SinI_DNA-bd"/>
</dbReference>
<protein>
    <recommendedName>
        <fullName evidence="1">Helix-turn-helix domain-containing protein</fullName>
    </recommendedName>
</protein>
<gene>
    <name evidence="2" type="ORF">PWYN_18240</name>
</gene>
<comment type="caution">
    <text evidence="2">The sequence shown here is derived from an EMBL/GenBank/DDBJ whole genome shotgun (WGS) entry which is preliminary data.</text>
</comment>
<dbReference type="RefSeq" id="WP_036654726.1">
    <property type="nucleotide sequence ID" value="NZ_JQCR01000003.1"/>
</dbReference>
<dbReference type="SUPFAM" id="SSF46955">
    <property type="entry name" value="Putative DNA-binding domain"/>
    <property type="match status" value="1"/>
</dbReference>
<dbReference type="OrthoDB" id="2642856at2"/>
<evidence type="ECO:0000313" key="2">
    <source>
        <dbReference type="EMBL" id="KGE16646.1"/>
    </source>
</evidence>
<reference evidence="2 3" key="1">
    <citation type="submission" date="2014-08" db="EMBL/GenBank/DDBJ databases">
        <authorList>
            <person name="den Bakker H.C."/>
        </authorList>
    </citation>
    <scope>NUCLEOTIDE SEQUENCE [LARGE SCALE GENOMIC DNA]</scope>
    <source>
        <strain evidence="2 3">DSM 18334</strain>
    </source>
</reference>
<dbReference type="Proteomes" id="UP000029734">
    <property type="component" value="Unassembled WGS sequence"/>
</dbReference>
<dbReference type="Pfam" id="PF12728">
    <property type="entry name" value="HTH_17"/>
    <property type="match status" value="1"/>
</dbReference>
<dbReference type="STRING" id="268407.PWYN_18240"/>
<name>A0A098M3P4_9BACL</name>
<dbReference type="AlphaFoldDB" id="A0A098M3P4"/>
<evidence type="ECO:0000259" key="1">
    <source>
        <dbReference type="Pfam" id="PF12728"/>
    </source>
</evidence>
<evidence type="ECO:0000313" key="3">
    <source>
        <dbReference type="Proteomes" id="UP000029734"/>
    </source>
</evidence>
<dbReference type="GO" id="GO:0003677">
    <property type="term" value="F:DNA binding"/>
    <property type="evidence" value="ECO:0007669"/>
    <property type="project" value="InterPro"/>
</dbReference>
<dbReference type="EMBL" id="JQCR01000003">
    <property type="protein sequence ID" value="KGE16646.1"/>
    <property type="molecule type" value="Genomic_DNA"/>
</dbReference>
<sequence>MDYKTVDLLEAIRADIKQELREELLAVLQPEIERQLYSNIFDISEACRYLKVSDKTVRRMIKEDGLPHFWQRGQIFFQQNSLNRWISKKEVVK</sequence>
<reference evidence="2 3" key="2">
    <citation type="submission" date="2014-10" db="EMBL/GenBank/DDBJ databases">
        <title>Comparative genomics of the Paenibacillus odorifer group.</title>
        <authorList>
            <person name="Tsai Y.-C."/>
            <person name="Martin N."/>
            <person name="Korlach J."/>
            <person name="Wiedmann M."/>
        </authorList>
    </citation>
    <scope>NUCLEOTIDE SEQUENCE [LARGE SCALE GENOMIC DNA]</scope>
    <source>
        <strain evidence="2 3">DSM 18334</strain>
    </source>
</reference>